<gene>
    <name evidence="1" type="ORF">SAMN05216177_110100</name>
</gene>
<dbReference type="RefSeq" id="WP_074917845.1">
    <property type="nucleotide sequence ID" value="NZ_FOXK01000010.1"/>
</dbReference>
<keyword evidence="2" id="KW-1185">Reference proteome</keyword>
<dbReference type="OrthoDB" id="9970500at2"/>
<evidence type="ECO:0000313" key="2">
    <source>
        <dbReference type="Proteomes" id="UP000182025"/>
    </source>
</evidence>
<reference evidence="2" key="1">
    <citation type="submission" date="2016-10" db="EMBL/GenBank/DDBJ databases">
        <authorList>
            <person name="Varghese N."/>
            <person name="Submissions S."/>
        </authorList>
    </citation>
    <scope>NUCLEOTIDE SEQUENCE [LARGE SCALE GENOMIC DNA]</scope>
    <source>
        <strain evidence="2">JCM 15604</strain>
    </source>
</reference>
<accession>A0A1I5XA39</accession>
<dbReference type="EMBL" id="FOXK01000010">
    <property type="protein sequence ID" value="SFQ28791.1"/>
    <property type="molecule type" value="Genomic_DNA"/>
</dbReference>
<dbReference type="Proteomes" id="UP000182025">
    <property type="component" value="Unassembled WGS sequence"/>
</dbReference>
<dbReference type="AlphaFoldDB" id="A0A1I5XA39"/>
<protein>
    <submittedName>
        <fullName evidence="1">KilA-N domain-containing protein</fullName>
    </submittedName>
</protein>
<evidence type="ECO:0000313" key="1">
    <source>
        <dbReference type="EMBL" id="SFQ28791.1"/>
    </source>
</evidence>
<name>A0A1I5XA39_9GAMM</name>
<proteinExistence type="predicted"/>
<sequence length="221" mass="23949">MSELIVHHHQQTTLAIDPSDGMVNASLLVKRFSGRNPVEFLMLDDTQPTLASLAENNGKPLASHWQDGRLRFSRRPEFLRELTAAGIMRQKPGTVDSHKAAAPGVAGNGVRDFVPGLWAHSDLAAGLARWAECRGESWRPSPLAEFVEQVLAEQAGGKASTQKGTPESAAEAFAGLVNAATLQNLRTMDQLLIDGGLSLSARQQTLHARLEQGAKRESERQ</sequence>
<organism evidence="1 2">
    <name type="scientific">Ectopseudomonas toyotomiensis</name>
    <dbReference type="NCBI Taxonomy" id="554344"/>
    <lineage>
        <taxon>Bacteria</taxon>
        <taxon>Pseudomonadati</taxon>
        <taxon>Pseudomonadota</taxon>
        <taxon>Gammaproteobacteria</taxon>
        <taxon>Pseudomonadales</taxon>
        <taxon>Pseudomonadaceae</taxon>
        <taxon>Ectopseudomonas</taxon>
    </lineage>
</organism>